<dbReference type="Pfam" id="PF22691">
    <property type="entry name" value="Thiolase_C_1"/>
    <property type="match status" value="1"/>
</dbReference>
<dbReference type="PANTHER" id="PTHR42870">
    <property type="entry name" value="ACETYL-COA C-ACETYLTRANSFERASE"/>
    <property type="match status" value="1"/>
</dbReference>
<dbReference type="SUPFAM" id="SSF53901">
    <property type="entry name" value="Thiolase-like"/>
    <property type="match status" value="2"/>
</dbReference>
<accession>A0A381PZ69</accession>
<dbReference type="PANTHER" id="PTHR42870:SF1">
    <property type="entry name" value="NON-SPECIFIC LIPID-TRANSFER PROTEIN-LIKE 2"/>
    <property type="match status" value="1"/>
</dbReference>
<evidence type="ECO:0000259" key="1">
    <source>
        <dbReference type="Pfam" id="PF22691"/>
    </source>
</evidence>
<dbReference type="InterPro" id="IPR055140">
    <property type="entry name" value="Thiolase_C_2"/>
</dbReference>
<dbReference type="Gene3D" id="3.40.47.10">
    <property type="match status" value="1"/>
</dbReference>
<dbReference type="GO" id="GO:0016747">
    <property type="term" value="F:acyltransferase activity, transferring groups other than amino-acyl groups"/>
    <property type="evidence" value="ECO:0007669"/>
    <property type="project" value="InterPro"/>
</dbReference>
<evidence type="ECO:0000313" key="2">
    <source>
        <dbReference type="EMBL" id="SUZ72351.1"/>
    </source>
</evidence>
<reference evidence="2" key="1">
    <citation type="submission" date="2018-05" db="EMBL/GenBank/DDBJ databases">
        <authorList>
            <person name="Lanie J.A."/>
            <person name="Ng W.-L."/>
            <person name="Kazmierczak K.M."/>
            <person name="Andrzejewski T.M."/>
            <person name="Davidsen T.M."/>
            <person name="Wayne K.J."/>
            <person name="Tettelin H."/>
            <person name="Glass J.I."/>
            <person name="Rusch D."/>
            <person name="Podicherti R."/>
            <person name="Tsui H.-C.T."/>
            <person name="Winkler M.E."/>
        </authorList>
    </citation>
    <scope>NUCLEOTIDE SEQUENCE</scope>
</reference>
<sequence length="390" mass="41706">MNISGEAAIVGIGETEYFRGAKQTVPELVLSASMEAIHDAGLQPTDIDAVIPPPGYLSAEEIAANLGIPEMRYATEVRMGGASPTASLQSAVMALSAGIATNVLITFGWNGYSAFRRRADTAPSRRKGDPGPFIDVSRNFYAPYGVRSAVQWYSMYIQRYVNLYGIGPEDAAQIALTCREHAHLNDKALMAGRPMTMDDYLSSPFITEPMRKLDCCLETDCAAAVVLTTTNRAKDLPHAPVLWLGGAEGHPYPADELTNRPDMLKLGLDSAAPRAFSMAGVAPTDMDFLQIYDCFTYVVLMELEAIGICDKGGAGEFVKDGNIGLGGRYPLNTHGGLLSQGHCWGLNHVVEATRQLRHNAGAAQVDNCELGVVTGYGDLGDGSIAILGRA</sequence>
<feature type="domain" description="Thiolase C-terminal" evidence="1">
    <location>
        <begin position="256"/>
        <end position="387"/>
    </location>
</feature>
<dbReference type="EMBL" id="UINC01001150">
    <property type="protein sequence ID" value="SUZ72351.1"/>
    <property type="molecule type" value="Genomic_DNA"/>
</dbReference>
<dbReference type="CDD" id="cd00829">
    <property type="entry name" value="SCP-x_thiolase"/>
    <property type="match status" value="1"/>
</dbReference>
<dbReference type="InterPro" id="IPR002155">
    <property type="entry name" value="Thiolase"/>
</dbReference>
<dbReference type="InterPro" id="IPR016039">
    <property type="entry name" value="Thiolase-like"/>
</dbReference>
<dbReference type="AlphaFoldDB" id="A0A381PZ69"/>
<name>A0A381PZ69_9ZZZZ</name>
<proteinExistence type="predicted"/>
<gene>
    <name evidence="2" type="ORF">METZ01_LOCUS25205</name>
</gene>
<organism evidence="2">
    <name type="scientific">marine metagenome</name>
    <dbReference type="NCBI Taxonomy" id="408172"/>
    <lineage>
        <taxon>unclassified sequences</taxon>
        <taxon>metagenomes</taxon>
        <taxon>ecological metagenomes</taxon>
    </lineage>
</organism>
<protein>
    <recommendedName>
        <fullName evidence="1">Thiolase C-terminal domain-containing protein</fullName>
    </recommendedName>
</protein>
<dbReference type="PIRSF" id="PIRSF000429">
    <property type="entry name" value="Ac-CoA_Ac_transf"/>
    <property type="match status" value="1"/>
</dbReference>